<reference evidence="1" key="1">
    <citation type="submission" date="2023-07" db="EMBL/GenBank/DDBJ databases">
        <authorList>
            <person name="Pelsma A.J. K."/>
        </authorList>
    </citation>
    <scope>NUCLEOTIDE SEQUENCE</scope>
</reference>
<organism evidence="1">
    <name type="scientific">freshwater sediment metagenome</name>
    <dbReference type="NCBI Taxonomy" id="556182"/>
    <lineage>
        <taxon>unclassified sequences</taxon>
        <taxon>metagenomes</taxon>
        <taxon>ecological metagenomes</taxon>
    </lineage>
</organism>
<proteinExistence type="predicted"/>
<accession>A0AA48M1F9</accession>
<protein>
    <submittedName>
        <fullName evidence="1">Uncharacterized protein</fullName>
    </submittedName>
</protein>
<gene>
    <name evidence="1" type="ORF">AMST5_01095</name>
</gene>
<name>A0AA48M1F9_9ZZZZ</name>
<dbReference type="AlphaFoldDB" id="A0AA48M1F9"/>
<dbReference type="EMBL" id="OY288114">
    <property type="protein sequence ID" value="CAJ0858207.1"/>
    <property type="molecule type" value="Genomic_DNA"/>
</dbReference>
<evidence type="ECO:0000313" key="1">
    <source>
        <dbReference type="EMBL" id="CAJ0858207.1"/>
    </source>
</evidence>
<sequence>MTGPGAGFAARVRRIFVRLPDTLLRKESIPFRFSLLLGKGPARAM</sequence>